<keyword evidence="3" id="KW-1185">Reference proteome</keyword>
<proteinExistence type="predicted"/>
<evidence type="ECO:0000313" key="3">
    <source>
        <dbReference type="Proteomes" id="UP000009168"/>
    </source>
</evidence>
<sequence length="174" mass="20483">MLGDDHDHSKLDVNKIVKMQNFIFFVFAYCTKKVYENDTCVDDSKEMFLNWVLYGNLAICLILLIGYFLSKVPSIYTFLNRCGAVCVTIQMYIFYGSLVIFHFTSMIYGISKHFWSKPTECKELQLFLMVCAYVYVVWIFMYIYAFLMKLVQRFFPEQPNYNAFLSGGTVQSNY</sequence>
<keyword evidence="1" id="KW-1133">Transmembrane helix</keyword>
<reference evidence="3" key="1">
    <citation type="journal article" date="2006" name="PLoS Biol.">
        <title>Macronuclear genome sequence of the ciliate Tetrahymena thermophila, a model eukaryote.</title>
        <authorList>
            <person name="Eisen J.A."/>
            <person name="Coyne R.S."/>
            <person name="Wu M."/>
            <person name="Wu D."/>
            <person name="Thiagarajan M."/>
            <person name="Wortman J.R."/>
            <person name="Badger J.H."/>
            <person name="Ren Q."/>
            <person name="Amedeo P."/>
            <person name="Jones K.M."/>
            <person name="Tallon L.J."/>
            <person name="Delcher A.L."/>
            <person name="Salzberg S.L."/>
            <person name="Silva J.C."/>
            <person name="Haas B.J."/>
            <person name="Majoros W.H."/>
            <person name="Farzad M."/>
            <person name="Carlton J.M."/>
            <person name="Smith R.K. Jr."/>
            <person name="Garg J."/>
            <person name="Pearlman R.E."/>
            <person name="Karrer K.M."/>
            <person name="Sun L."/>
            <person name="Manning G."/>
            <person name="Elde N.C."/>
            <person name="Turkewitz A.P."/>
            <person name="Asai D.J."/>
            <person name="Wilkes D.E."/>
            <person name="Wang Y."/>
            <person name="Cai H."/>
            <person name="Collins K."/>
            <person name="Stewart B.A."/>
            <person name="Lee S.R."/>
            <person name="Wilamowska K."/>
            <person name="Weinberg Z."/>
            <person name="Ruzzo W.L."/>
            <person name="Wloga D."/>
            <person name="Gaertig J."/>
            <person name="Frankel J."/>
            <person name="Tsao C.-C."/>
            <person name="Gorovsky M.A."/>
            <person name="Keeling P.J."/>
            <person name="Waller R.F."/>
            <person name="Patron N.J."/>
            <person name="Cherry J.M."/>
            <person name="Stover N.A."/>
            <person name="Krieger C.J."/>
            <person name="del Toro C."/>
            <person name="Ryder H.F."/>
            <person name="Williamson S.C."/>
            <person name="Barbeau R.A."/>
            <person name="Hamilton E.P."/>
            <person name="Orias E."/>
        </authorList>
    </citation>
    <scope>NUCLEOTIDE SEQUENCE [LARGE SCALE GENOMIC DNA]</scope>
    <source>
        <strain evidence="3">SB210</strain>
    </source>
</reference>
<accession>Q22B25</accession>
<protein>
    <submittedName>
        <fullName evidence="2">Transmembrane protein, putative</fullName>
    </submittedName>
</protein>
<dbReference type="Proteomes" id="UP000009168">
    <property type="component" value="Unassembled WGS sequence"/>
</dbReference>
<feature type="transmembrane region" description="Helical" evidence="1">
    <location>
        <begin position="51"/>
        <end position="70"/>
    </location>
</feature>
<feature type="transmembrane region" description="Helical" evidence="1">
    <location>
        <begin position="82"/>
        <end position="104"/>
    </location>
</feature>
<keyword evidence="1 2" id="KW-0812">Transmembrane</keyword>
<evidence type="ECO:0000256" key="1">
    <source>
        <dbReference type="SAM" id="Phobius"/>
    </source>
</evidence>
<feature type="transmembrane region" description="Helical" evidence="1">
    <location>
        <begin position="124"/>
        <end position="147"/>
    </location>
</feature>
<gene>
    <name evidence="2" type="ORF">TTHERM_01125180</name>
</gene>
<dbReference type="KEGG" id="tet:TTHERM_01125180"/>
<dbReference type="GeneID" id="7840120"/>
<dbReference type="EMBL" id="GG662450">
    <property type="protein sequence ID" value="EAR82483.1"/>
    <property type="molecule type" value="Genomic_DNA"/>
</dbReference>
<dbReference type="eggNOG" id="ENOG502SVEC">
    <property type="taxonomic scope" value="Eukaryota"/>
</dbReference>
<dbReference type="RefSeq" id="XP_001030146.1">
    <property type="nucleotide sequence ID" value="XM_001030146.3"/>
</dbReference>
<dbReference type="HOGENOM" id="CLU_1589612_0_0_1"/>
<dbReference type="AlphaFoldDB" id="Q22B25"/>
<dbReference type="InParanoid" id="Q22B25"/>
<keyword evidence="1" id="KW-0472">Membrane</keyword>
<name>Q22B25_TETTS</name>
<dbReference type="OrthoDB" id="289266at2759"/>
<organism evidence="2 3">
    <name type="scientific">Tetrahymena thermophila (strain SB210)</name>
    <dbReference type="NCBI Taxonomy" id="312017"/>
    <lineage>
        <taxon>Eukaryota</taxon>
        <taxon>Sar</taxon>
        <taxon>Alveolata</taxon>
        <taxon>Ciliophora</taxon>
        <taxon>Intramacronucleata</taxon>
        <taxon>Oligohymenophorea</taxon>
        <taxon>Hymenostomatida</taxon>
        <taxon>Tetrahymenina</taxon>
        <taxon>Tetrahymenidae</taxon>
        <taxon>Tetrahymena</taxon>
    </lineage>
</organism>
<dbReference type="OMA" id="YIFVVWI"/>
<evidence type="ECO:0000313" key="2">
    <source>
        <dbReference type="EMBL" id="EAR82483.1"/>
    </source>
</evidence>